<organism evidence="2 3">
    <name type="scientific">Acyrthosiphon pisum</name>
    <name type="common">Pea aphid</name>
    <dbReference type="NCBI Taxonomy" id="7029"/>
    <lineage>
        <taxon>Eukaryota</taxon>
        <taxon>Metazoa</taxon>
        <taxon>Ecdysozoa</taxon>
        <taxon>Arthropoda</taxon>
        <taxon>Hexapoda</taxon>
        <taxon>Insecta</taxon>
        <taxon>Pterygota</taxon>
        <taxon>Neoptera</taxon>
        <taxon>Paraneoptera</taxon>
        <taxon>Hemiptera</taxon>
        <taxon>Sternorrhyncha</taxon>
        <taxon>Aphidomorpha</taxon>
        <taxon>Aphidoidea</taxon>
        <taxon>Aphididae</taxon>
        <taxon>Macrosiphini</taxon>
        <taxon>Acyrthosiphon</taxon>
    </lineage>
</organism>
<keyword evidence="3" id="KW-1185">Reference proteome</keyword>
<dbReference type="AlphaFoldDB" id="A0A8R2JPF5"/>
<feature type="region of interest" description="Disordered" evidence="1">
    <location>
        <begin position="179"/>
        <end position="202"/>
    </location>
</feature>
<feature type="compositionally biased region" description="Basic and acidic residues" evidence="1">
    <location>
        <begin position="114"/>
        <end position="139"/>
    </location>
</feature>
<feature type="region of interest" description="Disordered" evidence="1">
    <location>
        <begin position="96"/>
        <end position="139"/>
    </location>
</feature>
<name>A0A8R2JPF5_ACYPI</name>
<protein>
    <submittedName>
        <fullName evidence="2">Uncharacterized protein</fullName>
    </submittedName>
</protein>
<evidence type="ECO:0000256" key="1">
    <source>
        <dbReference type="SAM" id="MobiDB-lite"/>
    </source>
</evidence>
<reference evidence="2" key="2">
    <citation type="submission" date="2022-06" db="UniProtKB">
        <authorList>
            <consortium name="EnsemblMetazoa"/>
        </authorList>
    </citation>
    <scope>IDENTIFICATION</scope>
</reference>
<dbReference type="OrthoDB" id="6630113at2759"/>
<reference evidence="3" key="1">
    <citation type="submission" date="2010-06" db="EMBL/GenBank/DDBJ databases">
        <authorList>
            <person name="Jiang H."/>
            <person name="Abraham K."/>
            <person name="Ali S."/>
            <person name="Alsbrooks S.L."/>
            <person name="Anim B.N."/>
            <person name="Anosike U.S."/>
            <person name="Attaway T."/>
            <person name="Bandaranaike D.P."/>
            <person name="Battles P.K."/>
            <person name="Bell S.N."/>
            <person name="Bell A.V."/>
            <person name="Beltran B."/>
            <person name="Bickham C."/>
            <person name="Bustamante Y."/>
            <person name="Caleb T."/>
            <person name="Canada A."/>
            <person name="Cardenas V."/>
            <person name="Carter K."/>
            <person name="Chacko J."/>
            <person name="Chandrabose M.N."/>
            <person name="Chavez D."/>
            <person name="Chavez A."/>
            <person name="Chen L."/>
            <person name="Chu H.-S."/>
            <person name="Claassen K.J."/>
            <person name="Cockrell R."/>
            <person name="Collins M."/>
            <person name="Cooper J.A."/>
            <person name="Cree A."/>
            <person name="Curry S.M."/>
            <person name="Da Y."/>
            <person name="Dao M.D."/>
            <person name="Das B."/>
            <person name="Davila M.-L."/>
            <person name="Davy-Carroll L."/>
            <person name="Denson S."/>
            <person name="Dinh H."/>
            <person name="Ebong V.E."/>
            <person name="Edwards J.R."/>
            <person name="Egan A."/>
            <person name="El-Daye J."/>
            <person name="Escobedo L."/>
            <person name="Fernandez S."/>
            <person name="Fernando P.R."/>
            <person name="Flagg N."/>
            <person name="Forbes L.D."/>
            <person name="Fowler R.G."/>
            <person name="Fu Q."/>
            <person name="Gabisi R.A."/>
            <person name="Ganer J."/>
            <person name="Garbino Pronczuk A."/>
            <person name="Garcia R.M."/>
            <person name="Garner T."/>
            <person name="Garrett T.E."/>
            <person name="Gonzalez D.A."/>
            <person name="Hamid H."/>
            <person name="Hawkins E.S."/>
            <person name="Hirani K."/>
            <person name="Hogues M.E."/>
            <person name="Hollins B."/>
            <person name="Hsiao C.-H."/>
            <person name="Jabil R."/>
            <person name="James M.L."/>
            <person name="Jhangiani S.N."/>
            <person name="Johnson B."/>
            <person name="Johnson Q."/>
            <person name="Joshi V."/>
            <person name="Kalu J.B."/>
            <person name="Kam C."/>
            <person name="Kashfia A."/>
            <person name="Keebler J."/>
            <person name="Kisamo H."/>
            <person name="Kovar C.L."/>
            <person name="Lago L.A."/>
            <person name="Lai C.-Y."/>
            <person name="Laidlaw J."/>
            <person name="Lara F."/>
            <person name="Le T.-K."/>
            <person name="Lee S.L."/>
            <person name="Legall F.H."/>
            <person name="Lemon S.J."/>
            <person name="Lewis L.R."/>
            <person name="Li B."/>
            <person name="Liu Y."/>
            <person name="Liu Y.-S."/>
            <person name="Lopez J."/>
            <person name="Lozado R.J."/>
            <person name="Lu J."/>
            <person name="Madu R.C."/>
            <person name="Maheshwari M."/>
            <person name="Maheshwari R."/>
            <person name="Malloy K."/>
            <person name="Martinez E."/>
            <person name="Mathew T."/>
            <person name="Mercado I.C."/>
            <person name="Mercado C."/>
            <person name="Meyer B."/>
            <person name="Montgomery K."/>
            <person name="Morgan M.B."/>
            <person name="Munidasa M."/>
            <person name="Nazareth L.V."/>
            <person name="Nelson J."/>
            <person name="Ng B.M."/>
            <person name="Nguyen N.B."/>
            <person name="Nguyen P.Q."/>
            <person name="Nguyen T."/>
            <person name="Obregon M."/>
            <person name="Okwuonu G.O."/>
            <person name="Onwere C.G."/>
            <person name="Orozco G."/>
            <person name="Parra A."/>
            <person name="Patel S."/>
            <person name="Patil S."/>
            <person name="Perez A."/>
            <person name="Perez Y."/>
            <person name="Pham C."/>
            <person name="Primus E.L."/>
            <person name="Pu L.-L."/>
            <person name="Puazo M."/>
            <person name="Qin X."/>
            <person name="Quiroz J.B."/>
            <person name="Reese J."/>
            <person name="Richards S."/>
            <person name="Rives C.M."/>
            <person name="Robberts R."/>
            <person name="Ruiz S.J."/>
            <person name="Ruiz M.J."/>
            <person name="Santibanez J."/>
            <person name="Schneider B.W."/>
            <person name="Sisson I."/>
            <person name="Smith M."/>
            <person name="Sodergren E."/>
            <person name="Song X.-Z."/>
            <person name="Song B.B."/>
            <person name="Summersgill H."/>
            <person name="Thelus R."/>
            <person name="Thornton R.D."/>
            <person name="Trejos Z.Y."/>
            <person name="Usmani K."/>
            <person name="Vattathil S."/>
            <person name="Villasana D."/>
            <person name="Walker D.L."/>
            <person name="Wang S."/>
            <person name="Wang K."/>
            <person name="White C.S."/>
            <person name="Williams A.C."/>
            <person name="Williamson J."/>
            <person name="Wilson K."/>
            <person name="Woghiren I.O."/>
            <person name="Woodworth J.R."/>
            <person name="Worley K.C."/>
            <person name="Wright R.A."/>
            <person name="Wu W."/>
            <person name="Young L."/>
            <person name="Zhang L."/>
            <person name="Zhang J."/>
            <person name="Zhu Y."/>
            <person name="Muzny D.M."/>
            <person name="Weinstock G."/>
            <person name="Gibbs R.A."/>
        </authorList>
    </citation>
    <scope>NUCLEOTIDE SEQUENCE [LARGE SCALE GENOMIC DNA]</scope>
    <source>
        <strain evidence="3">LSR1</strain>
    </source>
</reference>
<accession>A0A8R2JPF5</accession>
<dbReference type="GeneID" id="100164148"/>
<dbReference type="EnsemblMetazoa" id="XM_029487629.1">
    <property type="protein sequence ID" value="XP_029343489.1"/>
    <property type="gene ID" value="LOC100164148"/>
</dbReference>
<feature type="region of interest" description="Disordered" evidence="1">
    <location>
        <begin position="15"/>
        <end position="34"/>
    </location>
</feature>
<evidence type="ECO:0000313" key="2">
    <source>
        <dbReference type="EnsemblMetazoa" id="XP_029343489.1"/>
    </source>
</evidence>
<proteinExistence type="predicted"/>
<dbReference type="Proteomes" id="UP000007819">
    <property type="component" value="Chromosome A1"/>
</dbReference>
<dbReference type="KEGG" id="api:100164148"/>
<feature type="compositionally biased region" description="Low complexity" evidence="1">
    <location>
        <begin position="104"/>
        <end position="113"/>
    </location>
</feature>
<evidence type="ECO:0000313" key="3">
    <source>
        <dbReference type="Proteomes" id="UP000007819"/>
    </source>
</evidence>
<sequence length="288" mass="33191">MNECFVLLSDCNEHKKSHKTHKGSTGNNTKNSAHIDKDYSSMLKTKEQNIKKKKKDSKAQKINNLINDNVVAQTKKRQYSQMNECFVLLSDCNEHKKNHKSHKSSTGNNTKNSSENDKDYSSMLKTKEQNIKKKKKEDSKVQKINNLINDNAAAHTKKRQYSQMNECFVLLSDCNEHKKNQKSDKASTRNNTKNSSENDKDDLSIFKTQGKKIKINNKYKAQKKNNLVNDNVAIDTEKKHSQLKECFVLLSDFNKNKKIIHKPNKASSRKKTMIGSENNKEYLSMSKI</sequence>
<dbReference type="RefSeq" id="XP_029343489.1">
    <property type="nucleotide sequence ID" value="XM_029487629.1"/>
</dbReference>